<sequence length="485" mass="53971">MWEFDEQVTRLGDPLIADQYHFRQARTIFAEGDHERFAIHDYFIRKTPFGSYLLVAGTERVLKHLYNYHFTEEDIEAVKTVDPLSALPEYEDYLEYLRNLRFEGNVLAIREGDLAFPNEPIIRVEGNWLETWIIESVILKAMNYASLVATYASQIVEVAQGNPTADFGLRRAPGDGAGVVSARSSFIGGIVSTSNIRAATNLGIPASGTMSHEFVQAYSLIAESEVNAFVIFGKHNPDNRIYLIDTYDTIQGAKNAIKASEIIGEPANALRIDSGNLSELAIVVRELDKTRNKFTGIILTSDLDIPLINQIMGDVTPVTGFGVGTNMTAPQNPSALGGVYKLSALEIDGKIIPTLKISSDEIKTTLPGRKDVWRKVNNDEIVGDIITVADEKKPGEEYEPVLVQMMKGGKTRRSKILVKPQNLYDIQTFARENVAMLPAGCRRIENPAPYPVRISDELKDLQRKTISEARARQIHVGKITSMERI</sequence>
<evidence type="ECO:0000256" key="8">
    <source>
        <dbReference type="ARBA" id="ARBA00048668"/>
    </source>
</evidence>
<feature type="domain" description="Nicotinate phosphoribosyltransferase C-terminal" evidence="11">
    <location>
        <begin position="398"/>
        <end position="461"/>
    </location>
</feature>
<evidence type="ECO:0000259" key="9">
    <source>
        <dbReference type="Pfam" id="PF04095"/>
    </source>
</evidence>
<dbReference type="EMBL" id="MT631599">
    <property type="protein sequence ID" value="QNO54975.1"/>
    <property type="molecule type" value="Genomic_DNA"/>
</dbReference>
<evidence type="ECO:0000259" key="11">
    <source>
        <dbReference type="Pfam" id="PF17956"/>
    </source>
</evidence>
<evidence type="ECO:0000256" key="1">
    <source>
        <dbReference type="ARBA" id="ARBA00004952"/>
    </source>
</evidence>
<name>A0A7G9Z3Z1_9EURY</name>
<organism evidence="12">
    <name type="scientific">Candidatus Methanophaga sp. ANME-1 ERB7</name>
    <dbReference type="NCBI Taxonomy" id="2759913"/>
    <lineage>
        <taxon>Archaea</taxon>
        <taxon>Methanobacteriati</taxon>
        <taxon>Methanobacteriota</taxon>
        <taxon>Stenosarchaea group</taxon>
        <taxon>Methanomicrobia</taxon>
        <taxon>Candidatus Methanophagales</taxon>
        <taxon>Candidatus Methanophagaceae</taxon>
        <taxon>Candidatus Methanophaga</taxon>
    </lineage>
</organism>
<dbReference type="InterPro" id="IPR036068">
    <property type="entry name" value="Nicotinate_pribotase-like_C"/>
</dbReference>
<dbReference type="Gene3D" id="3.20.20.70">
    <property type="entry name" value="Aldolase class I"/>
    <property type="match status" value="1"/>
</dbReference>
<keyword evidence="4" id="KW-0597">Phosphoprotein</keyword>
<dbReference type="Pfam" id="PF04095">
    <property type="entry name" value="NAPRTase"/>
    <property type="match status" value="1"/>
</dbReference>
<feature type="domain" description="Nicotinate/nicotinamide phosphoribosyltransferase" evidence="9">
    <location>
        <begin position="165"/>
        <end position="354"/>
    </location>
</feature>
<dbReference type="NCBIfam" id="TIGR01513">
    <property type="entry name" value="NAPRTase_put"/>
    <property type="match status" value="1"/>
</dbReference>
<dbReference type="Pfam" id="PF17767">
    <property type="entry name" value="NAPRTase_N"/>
    <property type="match status" value="1"/>
</dbReference>
<dbReference type="PANTHER" id="PTHR11098:SF1">
    <property type="entry name" value="NICOTINATE PHOSPHORIBOSYLTRANSFERASE"/>
    <property type="match status" value="1"/>
</dbReference>
<evidence type="ECO:0000256" key="4">
    <source>
        <dbReference type="ARBA" id="ARBA00022553"/>
    </source>
</evidence>
<dbReference type="SUPFAM" id="SSF54675">
    <property type="entry name" value="Nicotinate/Quinolinate PRTase N-terminal domain-like"/>
    <property type="match status" value="1"/>
</dbReference>
<dbReference type="PIRSF" id="PIRSF000484">
    <property type="entry name" value="NAPRT"/>
    <property type="match status" value="1"/>
</dbReference>
<protein>
    <recommendedName>
        <fullName evidence="3">nicotinate phosphoribosyltransferase</fullName>
        <ecNumber evidence="3">6.3.4.21</ecNumber>
    </recommendedName>
</protein>
<dbReference type="GO" id="GO:0004516">
    <property type="term" value="F:nicotinate phosphoribosyltransferase activity"/>
    <property type="evidence" value="ECO:0007669"/>
    <property type="project" value="UniProtKB-EC"/>
</dbReference>
<dbReference type="PANTHER" id="PTHR11098">
    <property type="entry name" value="NICOTINATE PHOSPHORIBOSYLTRANSFERASE"/>
    <property type="match status" value="1"/>
</dbReference>
<dbReference type="InterPro" id="IPR013785">
    <property type="entry name" value="Aldolase_TIM"/>
</dbReference>
<comment type="pathway">
    <text evidence="1">Cofactor biosynthesis; NAD(+) biosynthesis; nicotinate D-ribonucleotide from nicotinate: step 1/1.</text>
</comment>
<evidence type="ECO:0000256" key="7">
    <source>
        <dbReference type="ARBA" id="ARBA00022679"/>
    </source>
</evidence>
<evidence type="ECO:0000256" key="6">
    <source>
        <dbReference type="ARBA" id="ARBA00022642"/>
    </source>
</evidence>
<reference evidence="12" key="1">
    <citation type="submission" date="2020-06" db="EMBL/GenBank/DDBJ databases">
        <title>Unique genomic features of the anaerobic methanotrophic archaea.</title>
        <authorList>
            <person name="Chadwick G.L."/>
            <person name="Skennerton C.T."/>
            <person name="Laso-Perez R."/>
            <person name="Leu A.O."/>
            <person name="Speth D.R."/>
            <person name="Yu H."/>
            <person name="Morgan-Lang C."/>
            <person name="Hatzenpichler R."/>
            <person name="Goudeau D."/>
            <person name="Malmstrom R."/>
            <person name="Brazelton W.J."/>
            <person name="Woyke T."/>
            <person name="Hallam S.J."/>
            <person name="Tyson G.W."/>
            <person name="Wegener G."/>
            <person name="Boetius A."/>
            <person name="Orphan V."/>
        </authorList>
    </citation>
    <scope>NUCLEOTIDE SEQUENCE</scope>
</reference>
<keyword evidence="5 12" id="KW-0436">Ligase</keyword>
<dbReference type="EC" id="6.3.4.21" evidence="3"/>
<evidence type="ECO:0000256" key="2">
    <source>
        <dbReference type="ARBA" id="ARBA00010897"/>
    </source>
</evidence>
<keyword evidence="12" id="KW-0328">Glycosyltransferase</keyword>
<comment type="similarity">
    <text evidence="2">Belongs to the NAPRTase family.</text>
</comment>
<dbReference type="GO" id="GO:0005829">
    <property type="term" value="C:cytosol"/>
    <property type="evidence" value="ECO:0007669"/>
    <property type="project" value="TreeGrafter"/>
</dbReference>
<comment type="catalytic activity">
    <reaction evidence="8">
        <text>5-phospho-alpha-D-ribose 1-diphosphate + nicotinate + ATP + H2O = nicotinate beta-D-ribonucleotide + ADP + phosphate + diphosphate</text>
        <dbReference type="Rhea" id="RHEA:36163"/>
        <dbReference type="ChEBI" id="CHEBI:15377"/>
        <dbReference type="ChEBI" id="CHEBI:30616"/>
        <dbReference type="ChEBI" id="CHEBI:32544"/>
        <dbReference type="ChEBI" id="CHEBI:33019"/>
        <dbReference type="ChEBI" id="CHEBI:43474"/>
        <dbReference type="ChEBI" id="CHEBI:57502"/>
        <dbReference type="ChEBI" id="CHEBI:58017"/>
        <dbReference type="ChEBI" id="CHEBI:456216"/>
        <dbReference type="EC" id="6.3.4.21"/>
    </reaction>
</comment>
<dbReference type="GO" id="GO:0016757">
    <property type="term" value="F:glycosyltransferase activity"/>
    <property type="evidence" value="ECO:0007669"/>
    <property type="project" value="UniProtKB-KW"/>
</dbReference>
<dbReference type="InterPro" id="IPR006405">
    <property type="entry name" value="Nic_PRibTrfase_pncB"/>
</dbReference>
<dbReference type="NCBIfam" id="NF009131">
    <property type="entry name" value="PRK12484.1"/>
    <property type="match status" value="1"/>
</dbReference>
<evidence type="ECO:0000259" key="10">
    <source>
        <dbReference type="Pfam" id="PF17767"/>
    </source>
</evidence>
<dbReference type="InterPro" id="IPR007229">
    <property type="entry name" value="Nic_PRibTrfase-Fam"/>
</dbReference>
<evidence type="ECO:0000256" key="5">
    <source>
        <dbReference type="ARBA" id="ARBA00022598"/>
    </source>
</evidence>
<dbReference type="InterPro" id="IPR041619">
    <property type="entry name" value="NAPRTase_C"/>
</dbReference>
<dbReference type="InterPro" id="IPR041525">
    <property type="entry name" value="N/Namide_PRibTrfase"/>
</dbReference>
<keyword evidence="7 12" id="KW-0808">Transferase</keyword>
<dbReference type="Pfam" id="PF17956">
    <property type="entry name" value="NAPRTase_C"/>
    <property type="match status" value="1"/>
</dbReference>
<evidence type="ECO:0000313" key="12">
    <source>
        <dbReference type="EMBL" id="QNO54975.1"/>
    </source>
</evidence>
<dbReference type="SUPFAM" id="SSF51690">
    <property type="entry name" value="Nicotinate/Quinolinate PRTase C-terminal domain-like"/>
    <property type="match status" value="1"/>
</dbReference>
<dbReference type="Gene3D" id="3.20.140.10">
    <property type="entry name" value="nicotinate phosphoribosyltransferase"/>
    <property type="match status" value="1"/>
</dbReference>
<evidence type="ECO:0000256" key="3">
    <source>
        <dbReference type="ARBA" id="ARBA00013236"/>
    </source>
</evidence>
<feature type="domain" description="Nicotinate phosphoribosyltransferase N-terminal" evidence="10">
    <location>
        <begin position="15"/>
        <end position="143"/>
    </location>
</feature>
<dbReference type="InterPro" id="IPR040727">
    <property type="entry name" value="NAPRTase_N"/>
</dbReference>
<dbReference type="UniPathway" id="UPA00253">
    <property type="reaction ID" value="UER00457"/>
</dbReference>
<accession>A0A7G9Z3Z1</accession>
<keyword evidence="6" id="KW-0662">Pyridine nucleotide biosynthesis</keyword>
<dbReference type="AlphaFoldDB" id="A0A7G9Z3Z1"/>
<gene>
    <name evidence="12" type="primary">pncB</name>
    <name evidence="12" type="ORF">MCEIKFBD_00036</name>
</gene>
<proteinExistence type="inferred from homology"/>
<dbReference type="GO" id="GO:0034355">
    <property type="term" value="P:NAD+ biosynthetic process via the salvage pathway"/>
    <property type="evidence" value="ECO:0007669"/>
    <property type="project" value="TreeGrafter"/>
</dbReference>